<dbReference type="EMBL" id="KZ989226">
    <property type="protein sequence ID" value="RKP27332.1"/>
    <property type="molecule type" value="Genomic_DNA"/>
</dbReference>
<dbReference type="InterPro" id="IPR008271">
    <property type="entry name" value="Ser/Thr_kinase_AS"/>
</dbReference>
<dbReference type="PROSITE" id="PS00108">
    <property type="entry name" value="PROTEIN_KINASE_ST"/>
    <property type="match status" value="1"/>
</dbReference>
<keyword evidence="2" id="KW-0418">Kinase</keyword>
<dbReference type="PANTHER" id="PTHR24348">
    <property type="entry name" value="SERINE/THREONINE-PROTEIN KINASE UNC-51-RELATED"/>
    <property type="match status" value="1"/>
</dbReference>
<dbReference type="PROSITE" id="PS50011">
    <property type="entry name" value="PROTEIN_KINASE_DOM"/>
    <property type="match status" value="1"/>
</dbReference>
<keyword evidence="3" id="KW-1185">Reference proteome</keyword>
<dbReference type="GO" id="GO:0004674">
    <property type="term" value="F:protein serine/threonine kinase activity"/>
    <property type="evidence" value="ECO:0007669"/>
    <property type="project" value="InterPro"/>
</dbReference>
<proteinExistence type="predicted"/>
<dbReference type="GO" id="GO:0010506">
    <property type="term" value="P:regulation of autophagy"/>
    <property type="evidence" value="ECO:0007669"/>
    <property type="project" value="InterPro"/>
</dbReference>
<dbReference type="Proteomes" id="UP000278143">
    <property type="component" value="Unassembled WGS sequence"/>
</dbReference>
<feature type="domain" description="Protein kinase" evidence="1">
    <location>
        <begin position="1"/>
        <end position="116"/>
    </location>
</feature>
<reference evidence="3" key="1">
    <citation type="journal article" date="2018" name="Nat. Microbiol.">
        <title>Leveraging single-cell genomics to expand the fungal tree of life.</title>
        <authorList>
            <person name="Ahrendt S.R."/>
            <person name="Quandt C.A."/>
            <person name="Ciobanu D."/>
            <person name="Clum A."/>
            <person name="Salamov A."/>
            <person name="Andreopoulos B."/>
            <person name="Cheng J.F."/>
            <person name="Woyke T."/>
            <person name="Pelin A."/>
            <person name="Henrissat B."/>
            <person name="Reynolds N.K."/>
            <person name="Benny G.L."/>
            <person name="Smith M.E."/>
            <person name="James T.Y."/>
            <person name="Grigoriev I.V."/>
        </authorList>
    </citation>
    <scope>NUCLEOTIDE SEQUENCE [LARGE SCALE GENOMIC DNA]</scope>
    <source>
        <strain evidence="3">Benny S71-1</strain>
    </source>
</reference>
<keyword evidence="2" id="KW-0808">Transferase</keyword>
<name>A0A4P9Z5G5_9FUNG</name>
<protein>
    <submittedName>
        <fullName evidence="2">Kinase-like domain-containing protein</fullName>
    </submittedName>
</protein>
<dbReference type="Gene3D" id="1.10.510.10">
    <property type="entry name" value="Transferase(Phosphotransferase) domain 1"/>
    <property type="match status" value="1"/>
</dbReference>
<dbReference type="InterPro" id="IPR011009">
    <property type="entry name" value="Kinase-like_dom_sf"/>
</dbReference>
<dbReference type="GO" id="GO:0005524">
    <property type="term" value="F:ATP binding"/>
    <property type="evidence" value="ECO:0007669"/>
    <property type="project" value="InterPro"/>
</dbReference>
<dbReference type="InterPro" id="IPR045269">
    <property type="entry name" value="Atg1-like"/>
</dbReference>
<dbReference type="AlphaFoldDB" id="A0A4P9Z5G5"/>
<accession>A0A4P9Z5G5</accession>
<dbReference type="InterPro" id="IPR000719">
    <property type="entry name" value="Prot_kinase_dom"/>
</dbReference>
<organism evidence="2 3">
    <name type="scientific">Syncephalis pseudoplumigaleata</name>
    <dbReference type="NCBI Taxonomy" id="1712513"/>
    <lineage>
        <taxon>Eukaryota</taxon>
        <taxon>Fungi</taxon>
        <taxon>Fungi incertae sedis</taxon>
        <taxon>Zoopagomycota</taxon>
        <taxon>Zoopagomycotina</taxon>
        <taxon>Zoopagomycetes</taxon>
        <taxon>Zoopagales</taxon>
        <taxon>Piptocephalidaceae</taxon>
        <taxon>Syncephalis</taxon>
    </lineage>
</organism>
<dbReference type="PANTHER" id="PTHR24348:SF68">
    <property type="entry name" value="SERINE_THREONINE-PROTEIN KINASE ATG1C"/>
    <property type="match status" value="1"/>
</dbReference>
<dbReference type="OrthoDB" id="346907at2759"/>
<dbReference type="GO" id="GO:0005737">
    <property type="term" value="C:cytoplasm"/>
    <property type="evidence" value="ECO:0007669"/>
    <property type="project" value="TreeGrafter"/>
</dbReference>
<dbReference type="Pfam" id="PF00069">
    <property type="entry name" value="Pkinase"/>
    <property type="match status" value="1"/>
</dbReference>
<gene>
    <name evidence="2" type="ORF">SYNPS1DRAFT_2214</name>
</gene>
<feature type="non-terminal residue" evidence="2">
    <location>
        <position position="116"/>
    </location>
</feature>
<dbReference type="SUPFAM" id="SSF56112">
    <property type="entry name" value="Protein kinase-like (PK-like)"/>
    <property type="match status" value="1"/>
</dbReference>
<evidence type="ECO:0000259" key="1">
    <source>
        <dbReference type="PROSITE" id="PS50011"/>
    </source>
</evidence>
<dbReference type="SMART" id="SM00220">
    <property type="entry name" value="S_TKc"/>
    <property type="match status" value="1"/>
</dbReference>
<sequence>GQPNIVKFYRYLDFADTAVYILEFMRGGTLDSLYGREEYISETTRVSYFRQICEGLAYLHGQNVIHRDLKPQNILLTDTEPVVVKIADLGVAKHIDMFESARTMCGTKLYAAPEIF</sequence>
<evidence type="ECO:0000313" key="2">
    <source>
        <dbReference type="EMBL" id="RKP27332.1"/>
    </source>
</evidence>
<feature type="non-terminal residue" evidence="2">
    <location>
        <position position="1"/>
    </location>
</feature>
<evidence type="ECO:0000313" key="3">
    <source>
        <dbReference type="Proteomes" id="UP000278143"/>
    </source>
</evidence>